<dbReference type="Pfam" id="PF12146">
    <property type="entry name" value="Hydrolase_4"/>
    <property type="match status" value="1"/>
</dbReference>
<protein>
    <submittedName>
        <fullName evidence="2">Alpha/beta fold hydrolase</fullName>
    </submittedName>
</protein>
<feature type="domain" description="Serine aminopeptidase S33" evidence="1">
    <location>
        <begin position="52"/>
        <end position="306"/>
    </location>
</feature>
<reference evidence="2 3" key="1">
    <citation type="submission" date="2019-04" db="EMBL/GenBank/DDBJ databases">
        <title>Salinimonas iocasae sp. nov., a halophilic bacterium isolated from the outer tube casing of tubeworms in Okinawa Trough.</title>
        <authorList>
            <person name="Zhang H."/>
            <person name="Wang H."/>
            <person name="Li C."/>
        </authorList>
    </citation>
    <scope>NUCLEOTIDE SEQUENCE [LARGE SCALE GENOMIC DNA]</scope>
    <source>
        <strain evidence="2 3">KX18D6</strain>
    </source>
</reference>
<dbReference type="RefSeq" id="WP_139757516.1">
    <property type="nucleotide sequence ID" value="NZ_CP039852.1"/>
</dbReference>
<evidence type="ECO:0000313" key="3">
    <source>
        <dbReference type="Proteomes" id="UP000304912"/>
    </source>
</evidence>
<keyword evidence="2" id="KW-0378">Hydrolase</keyword>
<sequence length="324" mass="36676">MKQIKLIAETELTDCIEQCILPFWKNHVRQGAFSGQHGVRVSYAWAIPDDCQGTVVISSGRIESLLKYKEVMYDLYQHGLAVFILDHRGQGLSGRMTDNPHHGYVSSFDDYVDDLVYFYEHIVQPNKQGQAALLCHSMGSAIGALTILRHPAMFSCVAFCSPMFGIRPALPDSVASILLWMSDKRAVRRGQKNDFFFGQRDYKPVPFALNKLTHSRIRYDWFRKLYNESPEIQLGGVTGQWLAAAREAMKTIRQRANELKLPVLLLSAGADKVVDNAIQEEVAAKMPHCAFTQIPGAEHELFIESDAYRQPAMESVLRFFFAQL</sequence>
<gene>
    <name evidence="2" type="ORF">FBQ74_15480</name>
</gene>
<dbReference type="Gene3D" id="3.40.50.1820">
    <property type="entry name" value="alpha/beta hydrolase"/>
    <property type="match status" value="1"/>
</dbReference>
<dbReference type="EMBL" id="CP039852">
    <property type="protein sequence ID" value="QCZ94780.1"/>
    <property type="molecule type" value="Genomic_DNA"/>
</dbReference>
<accession>A0A5B7YHI8</accession>
<dbReference type="InterPro" id="IPR022742">
    <property type="entry name" value="Hydrolase_4"/>
</dbReference>
<dbReference type="OrthoDB" id="9788260at2"/>
<keyword evidence="3" id="KW-1185">Reference proteome</keyword>
<evidence type="ECO:0000313" key="2">
    <source>
        <dbReference type="EMBL" id="QCZ94780.1"/>
    </source>
</evidence>
<dbReference type="KEGG" id="salk:FBQ74_15480"/>
<dbReference type="GO" id="GO:0016787">
    <property type="term" value="F:hydrolase activity"/>
    <property type="evidence" value="ECO:0007669"/>
    <property type="project" value="UniProtKB-KW"/>
</dbReference>
<dbReference type="InterPro" id="IPR029058">
    <property type="entry name" value="AB_hydrolase_fold"/>
</dbReference>
<dbReference type="InterPro" id="IPR051044">
    <property type="entry name" value="MAG_DAG_Lipase"/>
</dbReference>
<organism evidence="2 3">
    <name type="scientific">Salinimonas iocasae</name>
    <dbReference type="NCBI Taxonomy" id="2572577"/>
    <lineage>
        <taxon>Bacteria</taxon>
        <taxon>Pseudomonadati</taxon>
        <taxon>Pseudomonadota</taxon>
        <taxon>Gammaproteobacteria</taxon>
        <taxon>Alteromonadales</taxon>
        <taxon>Alteromonadaceae</taxon>
        <taxon>Alteromonas/Salinimonas group</taxon>
        <taxon>Salinimonas</taxon>
    </lineage>
</organism>
<dbReference type="Proteomes" id="UP000304912">
    <property type="component" value="Chromosome"/>
</dbReference>
<evidence type="ECO:0000259" key="1">
    <source>
        <dbReference type="Pfam" id="PF12146"/>
    </source>
</evidence>
<name>A0A5B7YHI8_9ALTE</name>
<dbReference type="AlphaFoldDB" id="A0A5B7YHI8"/>
<proteinExistence type="predicted"/>
<dbReference type="SUPFAM" id="SSF53474">
    <property type="entry name" value="alpha/beta-Hydrolases"/>
    <property type="match status" value="1"/>
</dbReference>
<dbReference type="PANTHER" id="PTHR11614">
    <property type="entry name" value="PHOSPHOLIPASE-RELATED"/>
    <property type="match status" value="1"/>
</dbReference>